<dbReference type="Pfam" id="PF04307">
    <property type="entry name" value="YdjM"/>
    <property type="match status" value="1"/>
</dbReference>
<dbReference type="InterPro" id="IPR007404">
    <property type="entry name" value="YdjM-like"/>
</dbReference>
<feature type="transmembrane region" description="Helical" evidence="1">
    <location>
        <begin position="89"/>
        <end position="110"/>
    </location>
</feature>
<evidence type="ECO:0000256" key="1">
    <source>
        <dbReference type="SAM" id="Phobius"/>
    </source>
</evidence>
<keyword evidence="3" id="KW-1185">Reference proteome</keyword>
<feature type="transmembrane region" description="Helical" evidence="1">
    <location>
        <begin position="59"/>
        <end position="77"/>
    </location>
</feature>
<sequence length="167" mass="18481">MWPLVHPFFGYLCYSAYRRLDGEAPTAGPTVAVVIGALLPDLIDQPLRILLAGHVGRSVGHSLLVAVPTILLVWFVTRRRGRARLGVGFTVGYLSHLVSDAFWPLLVGAYDELGYLLWPITEMPEYTGRKVLVEAGGVTVTTYWLEALIVLVAVAVWWRDGRPILGR</sequence>
<keyword evidence="2" id="KW-0378">Hydrolase</keyword>
<keyword evidence="1" id="KW-1133">Transmembrane helix</keyword>
<organism evidence="2 3">
    <name type="scientific">Natranaeroarchaeum sulfidigenes</name>
    <dbReference type="NCBI Taxonomy" id="2784880"/>
    <lineage>
        <taxon>Archaea</taxon>
        <taxon>Methanobacteriati</taxon>
        <taxon>Methanobacteriota</taxon>
        <taxon>Stenosarchaea group</taxon>
        <taxon>Halobacteria</taxon>
        <taxon>Halobacteriales</taxon>
        <taxon>Natronoarchaeaceae</taxon>
        <taxon>Natranaeroarchaeum</taxon>
    </lineage>
</organism>
<dbReference type="GO" id="GO:0016787">
    <property type="term" value="F:hydrolase activity"/>
    <property type="evidence" value="ECO:0007669"/>
    <property type="project" value="UniProtKB-KW"/>
</dbReference>
<gene>
    <name evidence="2" type="ORF">AArcS_0065</name>
</gene>
<name>A0A897MSV6_9EURY</name>
<dbReference type="Proteomes" id="UP000663586">
    <property type="component" value="Chromosome"/>
</dbReference>
<accession>A0A897MSV6</accession>
<keyword evidence="1" id="KW-0812">Transmembrane</keyword>
<dbReference type="EMBL" id="CP064786">
    <property type="protein sequence ID" value="QSG01305.1"/>
    <property type="molecule type" value="Genomic_DNA"/>
</dbReference>
<keyword evidence="1" id="KW-0472">Membrane</keyword>
<dbReference type="AlphaFoldDB" id="A0A897MSV6"/>
<feature type="transmembrane region" description="Helical" evidence="1">
    <location>
        <begin position="141"/>
        <end position="158"/>
    </location>
</feature>
<reference evidence="2" key="1">
    <citation type="submission" date="2020-11" db="EMBL/GenBank/DDBJ databases">
        <title>Carbohydrate-dependent, anaerobic sulfur respiration: A novel catabolism in halophilic archaea.</title>
        <authorList>
            <person name="Sorokin D.Y."/>
            <person name="Messina E."/>
            <person name="Smedile F."/>
            <person name="La Cono V."/>
            <person name="Hallsworth J.E."/>
            <person name="Yakimov M.M."/>
        </authorList>
    </citation>
    <scope>NUCLEOTIDE SEQUENCE</scope>
    <source>
        <strain evidence="2">AArc-S</strain>
    </source>
</reference>
<evidence type="ECO:0000313" key="2">
    <source>
        <dbReference type="EMBL" id="QSG01305.1"/>
    </source>
</evidence>
<dbReference type="KEGG" id="hara:AArcS_0065"/>
<proteinExistence type="predicted"/>
<dbReference type="RefSeq" id="WP_238478437.1">
    <property type="nucleotide sequence ID" value="NZ_CP064786.1"/>
</dbReference>
<dbReference type="GeneID" id="70683452"/>
<protein>
    <submittedName>
        <fullName evidence="2">Membrane-bound metal-dependent hydrolase YbcI, DUF457 family</fullName>
    </submittedName>
</protein>
<evidence type="ECO:0000313" key="3">
    <source>
        <dbReference type="Proteomes" id="UP000663586"/>
    </source>
</evidence>